<reference evidence="2" key="2">
    <citation type="submission" date="2015-06" db="UniProtKB">
        <authorList>
            <consortium name="EnsemblPlants"/>
        </authorList>
    </citation>
    <scope>IDENTIFICATION</scope>
    <source>
        <strain evidence="2">DM1-3 516 R44</strain>
    </source>
</reference>
<proteinExistence type="predicted"/>
<dbReference type="Proteomes" id="UP000011115">
    <property type="component" value="Unassembled WGS sequence"/>
</dbReference>
<dbReference type="Gramene" id="PGSC0003DMT400085754">
    <property type="protein sequence ID" value="PGSC0003DMT400085754"/>
    <property type="gene ID" value="PGSC0003DMG400035325"/>
</dbReference>
<dbReference type="InParanoid" id="M1DA73"/>
<dbReference type="AlphaFoldDB" id="M1DA73"/>
<feature type="compositionally biased region" description="Polar residues" evidence="1">
    <location>
        <begin position="114"/>
        <end position="128"/>
    </location>
</feature>
<sequence>MWKLFLWPQTRLQVKPLEIYKGKLATFLLHKKRRNQPKIADLLLLWITSTIGTLLKIDKATNGITRPNSAKGDEVIHGDVATIGNLKQKNMTGVNNSKHAEILLTKDVVLSTTAGKSKQKQNSTGNHANNEDNSEDEEDECDPDYGVEQESNTEEGSDEEFEECDSSDEDTLIDAFSPKTSWKGEKVEDAVSQHRQSLINNGNLSSRSVSRNANVNHKHFAKTCPIIRAMGKAFQIGETSSNI</sequence>
<feature type="compositionally biased region" description="Acidic residues" evidence="1">
    <location>
        <begin position="132"/>
        <end position="170"/>
    </location>
</feature>
<reference evidence="3" key="1">
    <citation type="journal article" date="2011" name="Nature">
        <title>Genome sequence and analysis of the tuber crop potato.</title>
        <authorList>
            <consortium name="The Potato Genome Sequencing Consortium"/>
        </authorList>
    </citation>
    <scope>NUCLEOTIDE SEQUENCE [LARGE SCALE GENOMIC DNA]</scope>
    <source>
        <strain evidence="3">cv. DM1-3 516 R44</strain>
    </source>
</reference>
<keyword evidence="3" id="KW-1185">Reference proteome</keyword>
<evidence type="ECO:0000313" key="3">
    <source>
        <dbReference type="Proteomes" id="UP000011115"/>
    </source>
</evidence>
<name>M1DA73_SOLTU</name>
<feature type="region of interest" description="Disordered" evidence="1">
    <location>
        <begin position="114"/>
        <end position="170"/>
    </location>
</feature>
<dbReference type="PaxDb" id="4113-PGSC0003DMT400085754"/>
<evidence type="ECO:0000313" key="2">
    <source>
        <dbReference type="EnsemblPlants" id="PGSC0003DMT400085754"/>
    </source>
</evidence>
<evidence type="ECO:0000256" key="1">
    <source>
        <dbReference type="SAM" id="MobiDB-lite"/>
    </source>
</evidence>
<dbReference type="HOGENOM" id="CLU_1144249_0_0_1"/>
<dbReference type="EnsemblPlants" id="PGSC0003DMT400085754">
    <property type="protein sequence ID" value="PGSC0003DMT400085754"/>
    <property type="gene ID" value="PGSC0003DMG400035325"/>
</dbReference>
<accession>M1DA73</accession>
<protein>
    <submittedName>
        <fullName evidence="2">Uncharacterized protein</fullName>
    </submittedName>
</protein>
<organism evidence="2 3">
    <name type="scientific">Solanum tuberosum</name>
    <name type="common">Potato</name>
    <dbReference type="NCBI Taxonomy" id="4113"/>
    <lineage>
        <taxon>Eukaryota</taxon>
        <taxon>Viridiplantae</taxon>
        <taxon>Streptophyta</taxon>
        <taxon>Embryophyta</taxon>
        <taxon>Tracheophyta</taxon>
        <taxon>Spermatophyta</taxon>
        <taxon>Magnoliopsida</taxon>
        <taxon>eudicotyledons</taxon>
        <taxon>Gunneridae</taxon>
        <taxon>Pentapetalae</taxon>
        <taxon>asterids</taxon>
        <taxon>lamiids</taxon>
        <taxon>Solanales</taxon>
        <taxon>Solanaceae</taxon>
        <taxon>Solanoideae</taxon>
        <taxon>Solaneae</taxon>
        <taxon>Solanum</taxon>
    </lineage>
</organism>